<reference evidence="6 7" key="1">
    <citation type="journal article" date="2021" name="Sci. Rep.">
        <title>Chromosome anchoring in Senegalese sole (Solea senegalensis) reveals sex-associated markers and genome rearrangements in flatfish.</title>
        <authorList>
            <person name="Guerrero-Cozar I."/>
            <person name="Gomez-Garrido J."/>
            <person name="Berbel C."/>
            <person name="Martinez-Blanch J.F."/>
            <person name="Alioto T."/>
            <person name="Claros M.G."/>
            <person name="Gagnaire P.A."/>
            <person name="Manchado M."/>
        </authorList>
    </citation>
    <scope>NUCLEOTIDE SEQUENCE [LARGE SCALE GENOMIC DNA]</scope>
    <source>
        <strain evidence="6">Sse05_10M</strain>
    </source>
</reference>
<feature type="compositionally biased region" description="Basic and acidic residues" evidence="4">
    <location>
        <begin position="671"/>
        <end position="688"/>
    </location>
</feature>
<feature type="region of interest" description="Disordered" evidence="4">
    <location>
        <begin position="181"/>
        <end position="298"/>
    </location>
</feature>
<keyword evidence="7" id="KW-1185">Reference proteome</keyword>
<feature type="region of interest" description="Disordered" evidence="4">
    <location>
        <begin position="576"/>
        <end position="710"/>
    </location>
</feature>
<keyword evidence="2" id="KW-0963">Cytoplasm</keyword>
<evidence type="ECO:0000313" key="7">
    <source>
        <dbReference type="Proteomes" id="UP000693946"/>
    </source>
</evidence>
<name>A0AAV6RNZ8_SOLSE</name>
<comment type="subcellular location">
    <subcellularLocation>
        <location evidence="1">Cytoplasm</location>
    </subcellularLocation>
</comment>
<comment type="caution">
    <text evidence="6">The sequence shown here is derived from an EMBL/GenBank/DDBJ whole genome shotgun (WGS) entry which is preliminary data.</text>
</comment>
<organism evidence="6 7">
    <name type="scientific">Solea senegalensis</name>
    <name type="common">Senegalese sole</name>
    <dbReference type="NCBI Taxonomy" id="28829"/>
    <lineage>
        <taxon>Eukaryota</taxon>
        <taxon>Metazoa</taxon>
        <taxon>Chordata</taxon>
        <taxon>Craniata</taxon>
        <taxon>Vertebrata</taxon>
        <taxon>Euteleostomi</taxon>
        <taxon>Actinopterygii</taxon>
        <taxon>Neopterygii</taxon>
        <taxon>Teleostei</taxon>
        <taxon>Neoteleostei</taxon>
        <taxon>Acanthomorphata</taxon>
        <taxon>Carangaria</taxon>
        <taxon>Pleuronectiformes</taxon>
        <taxon>Pleuronectoidei</taxon>
        <taxon>Soleidae</taxon>
        <taxon>Solea</taxon>
    </lineage>
</organism>
<dbReference type="InterPro" id="IPR057971">
    <property type="entry name" value="PKHA4-7_TBCA"/>
</dbReference>
<evidence type="ECO:0000259" key="5">
    <source>
        <dbReference type="PROSITE" id="PS50003"/>
    </source>
</evidence>
<dbReference type="GO" id="GO:0005737">
    <property type="term" value="C:cytoplasm"/>
    <property type="evidence" value="ECO:0007669"/>
    <property type="project" value="UniProtKB-SubCell"/>
</dbReference>
<dbReference type="SMART" id="SM00233">
    <property type="entry name" value="PH"/>
    <property type="match status" value="1"/>
</dbReference>
<sequence>MELEVTSRQAQLFRMDDPERVSQASSVATISYFPVRKESLGKVQAFGKRCQAAKRDPNCPVVIRGWLNKKDSSGLKLWKRRWFVLSNYCLFYYKDSREESVLGSIPLPSYRILLCSPRECKNRKFTFKVVHQGMRSYFFSADTQEDMLGWVRALSQSAAMDAESSMNRRCTSYQDFTQIGGSSESVDFPKAPSDGEGPAQNHRHVSRTLSEPSQLSGGRMGESQRGRRRARHRNSSPSDRTPSPPEFSRRAYGPNLEEDGDQNTPPTHMELMGMGSLTSRGHLGSRPHTPVGRVDIRPHDDLVLMPQTLYYTPSSPKLEFKSTPTTPGSERWQNLNKPTATYGSVHHPPSGRRLAKRCSAGAQTDLLPPLPPLSRAAHAPHPPHHHHHHHHHRSHVSVCVLPPAMAPKPDPRETPPIRPLESDADTVLTRLCGCDKLLQSLSVELAQLQMDKDSVQCALEVSRLQLDEWQSQGPRALDEALTHKALLQEDLVTIRARMCDVSLEMERVWSQYERMESELSVIRSHLQHICNFGMPQDQSQAQRELWMMEDILAGLKVNRDHFRFLLGLQRHHMFQSTAPHSVSPGSPAERQHSDLTTDVEQEPPVRPALPRELLQSQDRGHGYTESPYEGFYSPSVEAAQRRGRSHADRRDASESQPDSSWNQPDTTKNIRMSEEEQIERMKRNQERLSHHKKPPIPAASAQSQGSEPREAPFPLRVTRVVTAVLPSSLVARRVSVEDPPAELDNSLPEQIPPEQSKTILNTLPRRLLLESPDNKRSSAAETHQDQPVKKTSRQQYPGALRSPKKKSRPDVRRAESTESSRYARVENGRISRDVMAAEQPSAPLTSDMDLELCLTPEQRDAKLRRVKRIRERVIQSAVRESVTTCSQVATGEEVQEVPQMPPDKVRKQRIKSDPEKQPSVGGCDNTRGPAQLQLSSGTSQDEDDRDGPVKKSQSQCKFGDKTKHNKDCSGRTGVARGRVKRPVSPYHISSMTVYQKDGGKGFVSCKVEEEKTPEEPSADDSEAHSTSSDLRAKWFLSTNHWQGFIPLQMHGIESLCSEEMTDREQQPACSDDATDCGEMSSTVCESLEKMKENHSLFYKIACDISISDTDITKNDGNTNVQLPCGSEEEELLITESVADDAERRPDHESSLCLPSDVNESSISTDDKFQSSTVGIQSKAAFNTSPAKETHVLGKIQQKEREDTTRKESLLNAEESDVGALADVDSEPTLDEYVKGKKQGLEKESEDVKMDQERCEEPKESHCPSEENKETVQELCNNNSSITPSSSVYKGKGIIRSASFGKARVTVIRTSL</sequence>
<feature type="compositionally biased region" description="Polar residues" evidence="4">
    <location>
        <begin position="654"/>
        <end position="670"/>
    </location>
</feature>
<accession>A0AAV6RNZ8</accession>
<feature type="region of interest" description="Disordered" evidence="4">
    <location>
        <begin position="1236"/>
        <end position="1267"/>
    </location>
</feature>
<dbReference type="PANTHER" id="PTHR12752:SF7">
    <property type="entry name" value="PLECKSTRIN HOMOLOGY DOMAIN-CONTAINING FAMILY A MEMBER 4"/>
    <property type="match status" value="1"/>
</dbReference>
<dbReference type="InterPro" id="IPR040392">
    <property type="entry name" value="PKHA4-7_PH"/>
</dbReference>
<feature type="region of interest" description="Disordered" evidence="4">
    <location>
        <begin position="883"/>
        <end position="981"/>
    </location>
</feature>
<protein>
    <recommendedName>
        <fullName evidence="5">PH domain-containing protein</fullName>
    </recommendedName>
</protein>
<feature type="compositionally biased region" description="Basic and acidic residues" evidence="4">
    <location>
        <begin position="1140"/>
        <end position="1149"/>
    </location>
</feature>
<evidence type="ECO:0000256" key="4">
    <source>
        <dbReference type="SAM" id="MobiDB-lite"/>
    </source>
</evidence>
<dbReference type="Pfam" id="PF25541">
    <property type="entry name" value="TBCA_PH"/>
    <property type="match status" value="1"/>
</dbReference>
<feature type="compositionally biased region" description="Basic residues" evidence="4">
    <location>
        <begin position="381"/>
        <end position="395"/>
    </location>
</feature>
<dbReference type="Proteomes" id="UP000693946">
    <property type="component" value="Linkage Group LG18"/>
</dbReference>
<evidence type="ECO:0000256" key="3">
    <source>
        <dbReference type="ARBA" id="ARBA00022553"/>
    </source>
</evidence>
<dbReference type="EMBL" id="JAGKHQ010000010">
    <property type="protein sequence ID" value="KAG7507198.1"/>
    <property type="molecule type" value="Genomic_DNA"/>
</dbReference>
<feature type="region of interest" description="Disordered" evidence="4">
    <location>
        <begin position="1138"/>
        <end position="1165"/>
    </location>
</feature>
<feature type="region of interest" description="Disordered" evidence="4">
    <location>
        <begin position="738"/>
        <end position="842"/>
    </location>
</feature>
<keyword evidence="3" id="KW-0597">Phosphoprotein</keyword>
<dbReference type="CDD" id="cd13248">
    <property type="entry name" value="PH_PEPP1_2_3"/>
    <property type="match status" value="1"/>
</dbReference>
<proteinExistence type="predicted"/>
<evidence type="ECO:0000313" key="6">
    <source>
        <dbReference type="EMBL" id="KAG7507198.1"/>
    </source>
</evidence>
<feature type="region of interest" description="Disordered" evidence="4">
    <location>
        <begin position="363"/>
        <end position="396"/>
    </location>
</feature>
<evidence type="ECO:0000256" key="2">
    <source>
        <dbReference type="ARBA" id="ARBA00022490"/>
    </source>
</evidence>
<dbReference type="FunFam" id="2.30.29.30:FF:000103">
    <property type="entry name" value="Pleckstrin homology domain-containing family A member 4"/>
    <property type="match status" value="1"/>
</dbReference>
<dbReference type="GO" id="GO:0016020">
    <property type="term" value="C:membrane"/>
    <property type="evidence" value="ECO:0007669"/>
    <property type="project" value="UniProtKB-ARBA"/>
</dbReference>
<gene>
    <name evidence="6" type="ORF">JOB18_027009</name>
</gene>
<feature type="compositionally biased region" description="Basic and acidic residues" evidence="4">
    <location>
        <begin position="958"/>
        <end position="969"/>
    </location>
</feature>
<evidence type="ECO:0000256" key="1">
    <source>
        <dbReference type="ARBA" id="ARBA00004496"/>
    </source>
</evidence>
<feature type="compositionally biased region" description="Basic and acidic residues" evidence="4">
    <location>
        <begin position="808"/>
        <end position="832"/>
    </location>
</feature>
<dbReference type="PANTHER" id="PTHR12752">
    <property type="entry name" value="PHOSPHOINOSITOL 3-PHOSPHATE-BINDING PROTEIN"/>
    <property type="match status" value="1"/>
</dbReference>
<feature type="compositionally biased region" description="Basic and acidic residues" evidence="4">
    <location>
        <begin position="772"/>
        <end position="788"/>
    </location>
</feature>
<dbReference type="InterPro" id="IPR001849">
    <property type="entry name" value="PH_domain"/>
</dbReference>
<dbReference type="Pfam" id="PF00169">
    <property type="entry name" value="PH"/>
    <property type="match status" value="1"/>
</dbReference>
<feature type="domain" description="PH" evidence="5">
    <location>
        <begin position="60"/>
        <end position="159"/>
    </location>
</feature>
<dbReference type="PROSITE" id="PS50003">
    <property type="entry name" value="PH_DOMAIN"/>
    <property type="match status" value="1"/>
</dbReference>